<evidence type="ECO:0000256" key="2">
    <source>
        <dbReference type="SAM" id="Phobius"/>
    </source>
</evidence>
<evidence type="ECO:0000313" key="4">
    <source>
        <dbReference type="Proteomes" id="UP000198867"/>
    </source>
</evidence>
<keyword evidence="2" id="KW-0812">Transmembrane</keyword>
<feature type="transmembrane region" description="Helical" evidence="2">
    <location>
        <begin position="101"/>
        <end position="120"/>
    </location>
</feature>
<dbReference type="Proteomes" id="UP000198867">
    <property type="component" value="Unassembled WGS sequence"/>
</dbReference>
<reference evidence="4" key="1">
    <citation type="submission" date="2016-10" db="EMBL/GenBank/DDBJ databases">
        <authorList>
            <person name="Varghese N."/>
            <person name="Submissions S."/>
        </authorList>
    </citation>
    <scope>NUCLEOTIDE SEQUENCE [LARGE SCALE GENOMIC DNA]</scope>
    <source>
        <strain evidence="4">CGMCC 1.11101</strain>
    </source>
</reference>
<gene>
    <name evidence="3" type="ORF">SAMN05216219_0425</name>
</gene>
<evidence type="ECO:0000256" key="1">
    <source>
        <dbReference type="SAM" id="MobiDB-lite"/>
    </source>
</evidence>
<dbReference type="OrthoDB" id="5122873at2"/>
<sequence>MDRAGFDPRYSPEFQRGFDPASQDPAADADSRVRPVPEPITPVPQPIVRRVPPVEGRAAAEPSPTAWADDMFGPVDATAGEHPSEESEHPAAPASPWRNPYLIALTIVGVALVAGGIGAFRWSVRQVFGGAAYGSGATQAEMEENILAAQLAWGLSPLLAMAGLLTLLGVFFFAAWRWRPQRRPLGDGADLAPSVNQAD</sequence>
<dbReference type="RefSeq" id="WP_090708362.1">
    <property type="nucleotide sequence ID" value="NZ_FOVM01000001.1"/>
</dbReference>
<keyword evidence="2" id="KW-0472">Membrane</keyword>
<keyword evidence="2" id="KW-1133">Transmembrane helix</keyword>
<name>A0A1I4YQ62_9MICO</name>
<dbReference type="STRING" id="995034.SAMN05216219_0425"/>
<dbReference type="AlphaFoldDB" id="A0A1I4YQ62"/>
<protein>
    <submittedName>
        <fullName evidence="3">Uncharacterized protein</fullName>
    </submittedName>
</protein>
<organism evidence="3 4">
    <name type="scientific">Mycetocola miduiensis</name>
    <dbReference type="NCBI Taxonomy" id="995034"/>
    <lineage>
        <taxon>Bacteria</taxon>
        <taxon>Bacillati</taxon>
        <taxon>Actinomycetota</taxon>
        <taxon>Actinomycetes</taxon>
        <taxon>Micrococcales</taxon>
        <taxon>Microbacteriaceae</taxon>
        <taxon>Mycetocola</taxon>
    </lineage>
</organism>
<keyword evidence="4" id="KW-1185">Reference proteome</keyword>
<accession>A0A1I4YQ62</accession>
<feature type="compositionally biased region" description="Pro residues" evidence="1">
    <location>
        <begin position="36"/>
        <end position="45"/>
    </location>
</feature>
<dbReference type="EMBL" id="FOVM01000001">
    <property type="protein sequence ID" value="SFN40175.1"/>
    <property type="molecule type" value="Genomic_DNA"/>
</dbReference>
<feature type="transmembrane region" description="Helical" evidence="2">
    <location>
        <begin position="151"/>
        <end position="176"/>
    </location>
</feature>
<proteinExistence type="predicted"/>
<feature type="region of interest" description="Disordered" evidence="1">
    <location>
        <begin position="1"/>
        <end position="94"/>
    </location>
</feature>
<evidence type="ECO:0000313" key="3">
    <source>
        <dbReference type="EMBL" id="SFN40175.1"/>
    </source>
</evidence>
<feature type="compositionally biased region" description="Low complexity" evidence="1">
    <location>
        <begin position="19"/>
        <end position="28"/>
    </location>
</feature>